<sequence>MAGISIGAVKNAGVGYHISYLQEKDPEKVLLWGKYLVAISTLYFGGVNIPKLAILALYRRLFPNKSNRVAIYTLMGILIGLTIATIVTALVACTPFAANWNPEIPGSHCINKEAFFRYGSLPNIITDIVMLILPVRVVWNLHTTTRLKIGLTITFLTGSFGLITSIVRFTTFFQHNSFSDGTWSAVDLIIWTQVEPGVYLISACLMTYRPLLERIGRKGLLGKLTRNSNSGKTFDSNDTREHGDGIALRPRVDPDTHGFHRLGNDFGVDPGIVVTTNIHVGNGAKDGMEHFMIEP</sequence>
<feature type="domain" description="Rhodopsin" evidence="7">
    <location>
        <begin position="6"/>
        <end position="214"/>
    </location>
</feature>
<comment type="caution">
    <text evidence="8">The sequence shown here is derived from an EMBL/GenBank/DDBJ whole genome shotgun (WGS) entry which is preliminary data.</text>
</comment>
<keyword evidence="4 6" id="KW-0472">Membrane</keyword>
<dbReference type="GO" id="GO:0016020">
    <property type="term" value="C:membrane"/>
    <property type="evidence" value="ECO:0007669"/>
    <property type="project" value="UniProtKB-SubCell"/>
</dbReference>
<keyword evidence="3 6" id="KW-1133">Transmembrane helix</keyword>
<feature type="transmembrane region" description="Helical" evidence="6">
    <location>
        <begin position="118"/>
        <end position="139"/>
    </location>
</feature>
<organism evidence="8 9">
    <name type="scientific">Lepraria neglecta</name>
    <dbReference type="NCBI Taxonomy" id="209136"/>
    <lineage>
        <taxon>Eukaryota</taxon>
        <taxon>Fungi</taxon>
        <taxon>Dikarya</taxon>
        <taxon>Ascomycota</taxon>
        <taxon>Pezizomycotina</taxon>
        <taxon>Lecanoromycetes</taxon>
        <taxon>OSLEUM clade</taxon>
        <taxon>Lecanoromycetidae</taxon>
        <taxon>Lecanorales</taxon>
        <taxon>Lecanorineae</taxon>
        <taxon>Stereocaulaceae</taxon>
        <taxon>Lepraria</taxon>
    </lineage>
</organism>
<evidence type="ECO:0000256" key="3">
    <source>
        <dbReference type="ARBA" id="ARBA00022989"/>
    </source>
</evidence>
<dbReference type="Proteomes" id="UP001276659">
    <property type="component" value="Unassembled WGS sequence"/>
</dbReference>
<comment type="similarity">
    <text evidence="5">Belongs to the SAT4 family.</text>
</comment>
<dbReference type="PANTHER" id="PTHR33048:SF47">
    <property type="entry name" value="INTEGRAL MEMBRANE PROTEIN-RELATED"/>
    <property type="match status" value="1"/>
</dbReference>
<evidence type="ECO:0000256" key="6">
    <source>
        <dbReference type="SAM" id="Phobius"/>
    </source>
</evidence>
<feature type="transmembrane region" description="Helical" evidence="6">
    <location>
        <begin position="189"/>
        <end position="208"/>
    </location>
</feature>
<protein>
    <recommendedName>
        <fullName evidence="7">Rhodopsin domain-containing protein</fullName>
    </recommendedName>
</protein>
<evidence type="ECO:0000256" key="4">
    <source>
        <dbReference type="ARBA" id="ARBA00023136"/>
    </source>
</evidence>
<dbReference type="InterPro" id="IPR049326">
    <property type="entry name" value="Rhodopsin_dom_fungi"/>
</dbReference>
<proteinExistence type="inferred from homology"/>
<evidence type="ECO:0000256" key="2">
    <source>
        <dbReference type="ARBA" id="ARBA00022692"/>
    </source>
</evidence>
<evidence type="ECO:0000256" key="1">
    <source>
        <dbReference type="ARBA" id="ARBA00004141"/>
    </source>
</evidence>
<name>A0AAD9ZF11_9LECA</name>
<dbReference type="PANTHER" id="PTHR33048">
    <property type="entry name" value="PTH11-LIKE INTEGRAL MEMBRANE PROTEIN (AFU_ORTHOLOGUE AFUA_5G11245)"/>
    <property type="match status" value="1"/>
</dbReference>
<evidence type="ECO:0000313" key="9">
    <source>
        <dbReference type="Proteomes" id="UP001276659"/>
    </source>
</evidence>
<evidence type="ECO:0000259" key="7">
    <source>
        <dbReference type="Pfam" id="PF20684"/>
    </source>
</evidence>
<feature type="transmembrane region" description="Helical" evidence="6">
    <location>
        <begin position="35"/>
        <end position="58"/>
    </location>
</feature>
<gene>
    <name evidence="8" type="ORF">OEA41_000031</name>
</gene>
<dbReference type="Pfam" id="PF20684">
    <property type="entry name" value="Fung_rhodopsin"/>
    <property type="match status" value="1"/>
</dbReference>
<dbReference type="AlphaFoldDB" id="A0AAD9ZF11"/>
<dbReference type="EMBL" id="JASNWA010000003">
    <property type="protein sequence ID" value="KAK3177899.1"/>
    <property type="molecule type" value="Genomic_DNA"/>
</dbReference>
<evidence type="ECO:0000313" key="8">
    <source>
        <dbReference type="EMBL" id="KAK3177899.1"/>
    </source>
</evidence>
<evidence type="ECO:0000256" key="5">
    <source>
        <dbReference type="ARBA" id="ARBA00038359"/>
    </source>
</evidence>
<dbReference type="InterPro" id="IPR052337">
    <property type="entry name" value="SAT4-like"/>
</dbReference>
<feature type="transmembrane region" description="Helical" evidence="6">
    <location>
        <begin position="70"/>
        <end position="98"/>
    </location>
</feature>
<keyword evidence="9" id="KW-1185">Reference proteome</keyword>
<accession>A0AAD9ZF11</accession>
<reference evidence="8" key="1">
    <citation type="submission" date="2022-11" db="EMBL/GenBank/DDBJ databases">
        <title>Chromosomal genome sequence assembly and mating type (MAT) locus characterization of the leprose asexual lichenized fungus Lepraria neglecta (Nyl.) Erichsen.</title>
        <authorList>
            <person name="Allen J.L."/>
            <person name="Pfeffer B."/>
        </authorList>
    </citation>
    <scope>NUCLEOTIDE SEQUENCE</scope>
    <source>
        <strain evidence="8">Allen 5258</strain>
    </source>
</reference>
<comment type="subcellular location">
    <subcellularLocation>
        <location evidence="1">Membrane</location>
        <topology evidence="1">Multi-pass membrane protein</topology>
    </subcellularLocation>
</comment>
<feature type="transmembrane region" description="Helical" evidence="6">
    <location>
        <begin position="151"/>
        <end position="169"/>
    </location>
</feature>
<keyword evidence="2 6" id="KW-0812">Transmembrane</keyword>